<proteinExistence type="predicted"/>
<organism evidence="2 3">
    <name type="scientific">Legionella busanensis</name>
    <dbReference type="NCBI Taxonomy" id="190655"/>
    <lineage>
        <taxon>Bacteria</taxon>
        <taxon>Pseudomonadati</taxon>
        <taxon>Pseudomonadota</taxon>
        <taxon>Gammaproteobacteria</taxon>
        <taxon>Legionellales</taxon>
        <taxon>Legionellaceae</taxon>
        <taxon>Legionella</taxon>
    </lineage>
</organism>
<dbReference type="AlphaFoldDB" id="A0A378JHV9"/>
<evidence type="ECO:0000313" key="3">
    <source>
        <dbReference type="Proteomes" id="UP000254794"/>
    </source>
</evidence>
<gene>
    <name evidence="2" type="primary">ung</name>
    <name evidence="2" type="ORF">NCTC13316_00863</name>
</gene>
<evidence type="ECO:0000259" key="1">
    <source>
        <dbReference type="Pfam" id="PF03167"/>
    </source>
</evidence>
<accession>A0A378JHV9</accession>
<dbReference type="RefSeq" id="WP_115330461.1">
    <property type="nucleotide sequence ID" value="NZ_CAAAHP010000007.1"/>
</dbReference>
<dbReference type="InterPro" id="IPR036895">
    <property type="entry name" value="Uracil-DNA_glycosylase-like_sf"/>
</dbReference>
<dbReference type="SUPFAM" id="SSF52141">
    <property type="entry name" value="Uracil-DNA glycosylase-like"/>
    <property type="match status" value="1"/>
</dbReference>
<keyword evidence="3" id="KW-1185">Reference proteome</keyword>
<protein>
    <submittedName>
        <fullName evidence="2">Uracil-DNA glycosylase</fullName>
        <ecNumber evidence="2">3.2.2.-</ecNumber>
    </submittedName>
</protein>
<sequence>MDQLIANTHPEWHKILKKALACMDQTYLEQIQVQTDWLPGLDKLFAAFKWPLSNIRYILLGESPYPRAQSANGYAFWDNAVQSLWSAKGLSREVNRATSLRNFIKMLLLARGDLKEDDLSQSAIARLNKSFYCQTAEQLFLNMLNKGFLLLNATLVLSQPVRLHAKQWRPFMASILEQLAAYNPSIQLILFGYFAAQVPETALFKGLTSEHPYNISFITNPDVVDFFQPLDLLSCHE</sequence>
<dbReference type="OrthoDB" id="5650401at2"/>
<dbReference type="EC" id="3.2.2.-" evidence="2"/>
<dbReference type="GO" id="GO:0016798">
    <property type="term" value="F:hydrolase activity, acting on glycosyl bonds"/>
    <property type="evidence" value="ECO:0007669"/>
    <property type="project" value="UniProtKB-KW"/>
</dbReference>
<evidence type="ECO:0000313" key="2">
    <source>
        <dbReference type="EMBL" id="STX50775.1"/>
    </source>
</evidence>
<name>A0A378JHV9_9GAMM</name>
<dbReference type="Gene3D" id="3.40.470.10">
    <property type="entry name" value="Uracil-DNA glycosylase-like domain"/>
    <property type="match status" value="1"/>
</dbReference>
<dbReference type="Proteomes" id="UP000254794">
    <property type="component" value="Unassembled WGS sequence"/>
</dbReference>
<dbReference type="EMBL" id="UGOD01000001">
    <property type="protein sequence ID" value="STX50775.1"/>
    <property type="molecule type" value="Genomic_DNA"/>
</dbReference>
<reference evidence="2 3" key="1">
    <citation type="submission" date="2018-06" db="EMBL/GenBank/DDBJ databases">
        <authorList>
            <consortium name="Pathogen Informatics"/>
            <person name="Doyle S."/>
        </authorList>
    </citation>
    <scope>NUCLEOTIDE SEQUENCE [LARGE SCALE GENOMIC DNA]</scope>
    <source>
        <strain evidence="2 3">NCTC13316</strain>
    </source>
</reference>
<keyword evidence="2" id="KW-0378">Hydrolase</keyword>
<dbReference type="InterPro" id="IPR005122">
    <property type="entry name" value="Uracil-DNA_glycosylase-like"/>
</dbReference>
<dbReference type="Pfam" id="PF03167">
    <property type="entry name" value="UDG"/>
    <property type="match status" value="1"/>
</dbReference>
<feature type="domain" description="Uracil-DNA glycosylase-like" evidence="1">
    <location>
        <begin position="54"/>
        <end position="215"/>
    </location>
</feature>
<keyword evidence="2" id="KW-0326">Glycosidase</keyword>